<dbReference type="AlphaFoldDB" id="A0AAD4K0U8"/>
<feature type="domain" description="MADF" evidence="1">
    <location>
        <begin position="20"/>
        <end position="112"/>
    </location>
</feature>
<dbReference type="PANTHER" id="PTHR21505">
    <property type="entry name" value="MADF DOMAIN-CONTAINING PROTEIN-RELATED"/>
    <property type="match status" value="1"/>
</dbReference>
<name>A0AAD4K0U8_9MUSC</name>
<gene>
    <name evidence="2" type="ORF">KR093_007747</name>
</gene>
<evidence type="ECO:0000259" key="1">
    <source>
        <dbReference type="PROSITE" id="PS51029"/>
    </source>
</evidence>
<dbReference type="Proteomes" id="UP001200034">
    <property type="component" value="Unassembled WGS sequence"/>
</dbReference>
<sequence length="260" mass="29064">MASNRAAKRPFRFTEERHLKFVELLGREPSLWNNLPQSQGIRNEAHKRIQSGLNSGVQRNETPVTLVGVKIKIKNLRTVYHQELKKIYSNPAYKPKISWFAPLHDFLAPYQDTPALVSSLPQKRLRIKLPRIKTIKQPPFDDEQESPVKLHPRPAAQVLKPKTGSSLPAPLPAPPSLPVVTIPPQASDATAPQIPKFSENCSMLQSLGSNEFAFFGLSVGAQLSNMPLSNAMIMQSKIQYMLSVERRKIDGDASEVNMLS</sequence>
<keyword evidence="3" id="KW-1185">Reference proteome</keyword>
<comment type="caution">
    <text evidence="2">The sequence shown here is derived from an EMBL/GenBank/DDBJ whole genome shotgun (WGS) entry which is preliminary data.</text>
</comment>
<dbReference type="PANTHER" id="PTHR21505:SF8">
    <property type="entry name" value="DPT-YFP REPRESSOR BY OVEREXPRESSION, ISOFORM D-RELATED"/>
    <property type="match status" value="1"/>
</dbReference>
<dbReference type="InterPro" id="IPR006578">
    <property type="entry name" value="MADF-dom"/>
</dbReference>
<dbReference type="Pfam" id="PF10545">
    <property type="entry name" value="MADF_DNA_bdg"/>
    <property type="match status" value="1"/>
</dbReference>
<accession>A0AAD4K0U8</accession>
<dbReference type="PROSITE" id="PS51029">
    <property type="entry name" value="MADF"/>
    <property type="match status" value="1"/>
</dbReference>
<dbReference type="EMBL" id="JAJJHW010002585">
    <property type="protein sequence ID" value="KAH8371508.1"/>
    <property type="molecule type" value="Genomic_DNA"/>
</dbReference>
<evidence type="ECO:0000313" key="2">
    <source>
        <dbReference type="EMBL" id="KAH8371508.1"/>
    </source>
</evidence>
<organism evidence="2 3">
    <name type="scientific">Drosophila rubida</name>
    <dbReference type="NCBI Taxonomy" id="30044"/>
    <lineage>
        <taxon>Eukaryota</taxon>
        <taxon>Metazoa</taxon>
        <taxon>Ecdysozoa</taxon>
        <taxon>Arthropoda</taxon>
        <taxon>Hexapoda</taxon>
        <taxon>Insecta</taxon>
        <taxon>Pterygota</taxon>
        <taxon>Neoptera</taxon>
        <taxon>Endopterygota</taxon>
        <taxon>Diptera</taxon>
        <taxon>Brachycera</taxon>
        <taxon>Muscomorpha</taxon>
        <taxon>Ephydroidea</taxon>
        <taxon>Drosophilidae</taxon>
        <taxon>Drosophila</taxon>
    </lineage>
</organism>
<proteinExistence type="predicted"/>
<protein>
    <recommendedName>
        <fullName evidence="1">MADF domain-containing protein</fullName>
    </recommendedName>
</protein>
<reference evidence="2" key="1">
    <citation type="journal article" date="2021" name="Mol. Ecol. Resour.">
        <title>Phylogenomic analyses of the genus Drosophila reveals genomic signals of climate adaptation.</title>
        <authorList>
            <person name="Li F."/>
            <person name="Rane R.V."/>
            <person name="Luria V."/>
            <person name="Xiong Z."/>
            <person name="Chen J."/>
            <person name="Li Z."/>
            <person name="Catullo R.A."/>
            <person name="Griffin P.C."/>
            <person name="Schiffer M."/>
            <person name="Pearce S."/>
            <person name="Lee S.F."/>
            <person name="McElroy K."/>
            <person name="Stocker A."/>
            <person name="Shirriffs J."/>
            <person name="Cockerell F."/>
            <person name="Coppin C."/>
            <person name="Sgro C.M."/>
            <person name="Karger A."/>
            <person name="Cain J.W."/>
            <person name="Weber J.A."/>
            <person name="Santpere G."/>
            <person name="Kirschner M.W."/>
            <person name="Hoffmann A.A."/>
            <person name="Oakeshott J.G."/>
            <person name="Zhang G."/>
        </authorList>
    </citation>
    <scope>NUCLEOTIDE SEQUENCE</scope>
    <source>
        <strain evidence="2">BGI-SZ-2011g</strain>
    </source>
</reference>
<evidence type="ECO:0000313" key="3">
    <source>
        <dbReference type="Proteomes" id="UP001200034"/>
    </source>
</evidence>